<dbReference type="OrthoDB" id="5499273at2"/>
<proteinExistence type="predicted"/>
<accession>A0A6N7PK90</accession>
<dbReference type="Proteomes" id="UP000440224">
    <property type="component" value="Unassembled WGS sequence"/>
</dbReference>
<keyword evidence="4" id="KW-1185">Reference proteome</keyword>
<dbReference type="Gene3D" id="3.30.300.160">
    <property type="entry name" value="Type II secretion system, protein E, N-terminal domain"/>
    <property type="match status" value="1"/>
</dbReference>
<dbReference type="AlphaFoldDB" id="A0A6N7PK90"/>
<evidence type="ECO:0000259" key="2">
    <source>
        <dbReference type="Pfam" id="PF05157"/>
    </source>
</evidence>
<reference evidence="3 4" key="1">
    <citation type="submission" date="2019-10" db="EMBL/GenBank/DDBJ databases">
        <title>A soil myxobacterium in the family Polyangiaceae.</title>
        <authorList>
            <person name="Li Y."/>
            <person name="Wang J."/>
        </authorList>
    </citation>
    <scope>NUCLEOTIDE SEQUENCE [LARGE SCALE GENOMIC DNA]</scope>
    <source>
        <strain evidence="3 4">DSM 14734</strain>
    </source>
</reference>
<feature type="compositionally biased region" description="Pro residues" evidence="1">
    <location>
        <begin position="252"/>
        <end position="261"/>
    </location>
</feature>
<dbReference type="InterPro" id="IPR037257">
    <property type="entry name" value="T2SS_E_N_sf"/>
</dbReference>
<dbReference type="Pfam" id="PF05157">
    <property type="entry name" value="MshEN"/>
    <property type="match status" value="1"/>
</dbReference>
<protein>
    <recommendedName>
        <fullName evidence="2">Type II secretion system protein GspE N-terminal domain-containing protein</fullName>
    </recommendedName>
</protein>
<feature type="region of interest" description="Disordered" evidence="1">
    <location>
        <begin position="347"/>
        <end position="392"/>
    </location>
</feature>
<feature type="compositionally biased region" description="Low complexity" evidence="1">
    <location>
        <begin position="228"/>
        <end position="251"/>
    </location>
</feature>
<dbReference type="SUPFAM" id="SSF160246">
    <property type="entry name" value="EspE N-terminal domain-like"/>
    <property type="match status" value="1"/>
</dbReference>
<evidence type="ECO:0000256" key="1">
    <source>
        <dbReference type="SAM" id="MobiDB-lite"/>
    </source>
</evidence>
<organism evidence="3 4">
    <name type="scientific">Polyangium spumosum</name>
    <dbReference type="NCBI Taxonomy" id="889282"/>
    <lineage>
        <taxon>Bacteria</taxon>
        <taxon>Pseudomonadati</taxon>
        <taxon>Myxococcota</taxon>
        <taxon>Polyangia</taxon>
        <taxon>Polyangiales</taxon>
        <taxon>Polyangiaceae</taxon>
        <taxon>Polyangium</taxon>
    </lineage>
</organism>
<gene>
    <name evidence="3" type="ORF">GF068_01085</name>
</gene>
<dbReference type="InterPro" id="IPR007831">
    <property type="entry name" value="T2SS_GspE_N"/>
</dbReference>
<feature type="domain" description="Type II secretion system protein GspE N-terminal" evidence="2">
    <location>
        <begin position="70"/>
        <end position="148"/>
    </location>
</feature>
<sequence>MKSDIVRPVSVELGRRLIAANLVTREKVQAALLLSVVRGIPFTRALVDRGAITEAELDEEIARYAGPGLRHVQGAPDLVAKLPRALCRRLCALPTRLDPFTGTVDVAAADPLDTHIESEMSFHLGAPVRVLRAPIGAVEEAIRRIELTAAHPEAPKKNRSRRATPASPYGAPVSSLPPPPTISTPIPLVKRVPEGSDVDAAHASAPATRRGTPGTLRGAAPVERAVRSALPTTKAAAASAAPDDPPRVSFPSTPPPGPASVPSPLAVAPPELTAWRGATRPTLDPSVFSRVPSSDGGTAPRVVEDASSDEKAPRSASIWTTHDAPVAGPLAPVLGAPIAEPIAGPNSFAPAPSARRGGVSVPPPAMSLPVPAKGQAPAPVPAEGHDEEEPQRQTFVGPPPLPFPDPSAILGALGRAATRDEIVSLALGGAALFARRVALFAVKRDGFHGWTCNEEFGDEEALRALSIPHDVPSVFATATATSIYLGPVPETQAHAGLLEVMERASPDVAVVAVRVAGRPAAVLMVDELGDTLTGTRRMDELARAVGEALARLLSARG</sequence>
<feature type="compositionally biased region" description="Basic and acidic residues" evidence="1">
    <location>
        <begin position="302"/>
        <end position="313"/>
    </location>
</feature>
<feature type="region of interest" description="Disordered" evidence="1">
    <location>
        <begin position="149"/>
        <end position="320"/>
    </location>
</feature>
<name>A0A6N7PK90_9BACT</name>
<comment type="caution">
    <text evidence="3">The sequence shown here is derived from an EMBL/GenBank/DDBJ whole genome shotgun (WGS) entry which is preliminary data.</text>
</comment>
<evidence type="ECO:0000313" key="3">
    <source>
        <dbReference type="EMBL" id="MRG90524.1"/>
    </source>
</evidence>
<dbReference type="EMBL" id="WJIE01000001">
    <property type="protein sequence ID" value="MRG90524.1"/>
    <property type="molecule type" value="Genomic_DNA"/>
</dbReference>
<evidence type="ECO:0000313" key="4">
    <source>
        <dbReference type="Proteomes" id="UP000440224"/>
    </source>
</evidence>